<evidence type="ECO:0000256" key="4">
    <source>
        <dbReference type="ARBA" id="ARBA00011726"/>
    </source>
</evidence>
<keyword evidence="5 10" id="KW-0678">Repressor</keyword>
<evidence type="ECO:0000256" key="1">
    <source>
        <dbReference type="ARBA" id="ARBA00002159"/>
    </source>
</evidence>
<dbReference type="InterPro" id="IPR053793">
    <property type="entry name" value="PB1-like"/>
</dbReference>
<dbReference type="SUPFAM" id="SSF54277">
    <property type="entry name" value="CAD &amp; PB1 domains"/>
    <property type="match status" value="1"/>
</dbReference>
<dbReference type="PROSITE" id="PS51745">
    <property type="entry name" value="PB1"/>
    <property type="match status" value="1"/>
</dbReference>
<dbReference type="PANTHER" id="PTHR31734:SF38">
    <property type="entry name" value="AUXIN-RESPONSIVE PROTEIN IAA29"/>
    <property type="match status" value="1"/>
</dbReference>
<dbReference type="InterPro" id="IPR033389">
    <property type="entry name" value="AUX/IAA_dom"/>
</dbReference>
<comment type="subunit">
    <text evidence="4 10">Homodimers and heterodimers.</text>
</comment>
<dbReference type="InterPro" id="IPR003311">
    <property type="entry name" value="AUX_IAA"/>
</dbReference>
<gene>
    <name evidence="12" type="ORF">ZIOFF_067006</name>
</gene>
<evidence type="ECO:0000256" key="3">
    <source>
        <dbReference type="ARBA" id="ARBA00006728"/>
    </source>
</evidence>
<dbReference type="GO" id="GO:0006355">
    <property type="term" value="P:regulation of DNA-templated transcription"/>
    <property type="evidence" value="ECO:0007669"/>
    <property type="project" value="InterPro"/>
</dbReference>
<dbReference type="Gene3D" id="3.10.20.90">
    <property type="entry name" value="Phosphatidylinositol 3-kinase Catalytic Subunit, Chain A, domain 1"/>
    <property type="match status" value="1"/>
</dbReference>
<evidence type="ECO:0000256" key="10">
    <source>
        <dbReference type="RuleBase" id="RU004549"/>
    </source>
</evidence>
<comment type="function">
    <text evidence="1 10">Aux/IAA proteins are short-lived transcriptional factors that function as repressors of early auxin response genes at low auxin concentrations.</text>
</comment>
<dbReference type="EMBL" id="JACMSC010000019">
    <property type="protein sequence ID" value="KAG6473099.1"/>
    <property type="molecule type" value="Genomic_DNA"/>
</dbReference>
<dbReference type="AlphaFoldDB" id="A0A8J5CEV4"/>
<dbReference type="GO" id="GO:0009734">
    <property type="term" value="P:auxin-activated signaling pathway"/>
    <property type="evidence" value="ECO:0007669"/>
    <property type="project" value="UniProtKB-UniRule"/>
</dbReference>
<proteinExistence type="inferred from homology"/>
<evidence type="ECO:0000256" key="6">
    <source>
        <dbReference type="ARBA" id="ARBA00023015"/>
    </source>
</evidence>
<keyword evidence="7 10" id="KW-0804">Transcription</keyword>
<organism evidence="12 13">
    <name type="scientific">Zingiber officinale</name>
    <name type="common">Ginger</name>
    <name type="synonym">Amomum zingiber</name>
    <dbReference type="NCBI Taxonomy" id="94328"/>
    <lineage>
        <taxon>Eukaryota</taxon>
        <taxon>Viridiplantae</taxon>
        <taxon>Streptophyta</taxon>
        <taxon>Embryophyta</taxon>
        <taxon>Tracheophyta</taxon>
        <taxon>Spermatophyta</taxon>
        <taxon>Magnoliopsida</taxon>
        <taxon>Liliopsida</taxon>
        <taxon>Zingiberales</taxon>
        <taxon>Zingiberaceae</taxon>
        <taxon>Zingiber</taxon>
    </lineage>
</organism>
<evidence type="ECO:0000313" key="12">
    <source>
        <dbReference type="EMBL" id="KAG6473099.1"/>
    </source>
</evidence>
<feature type="domain" description="PB1" evidence="11">
    <location>
        <begin position="35"/>
        <end position="125"/>
    </location>
</feature>
<evidence type="ECO:0000256" key="9">
    <source>
        <dbReference type="ARBA" id="ARBA00023294"/>
    </source>
</evidence>
<comment type="similarity">
    <text evidence="3 10">Belongs to the Aux/IAA family.</text>
</comment>
<keyword evidence="13" id="KW-1185">Reference proteome</keyword>
<protein>
    <recommendedName>
        <fullName evidence="10">Auxin-responsive protein</fullName>
    </recommendedName>
</protein>
<comment type="caution">
    <text evidence="12">The sequence shown here is derived from an EMBL/GenBank/DDBJ whole genome shotgun (WGS) entry which is preliminary data.</text>
</comment>
<sequence>MELELGLALPSSDLMMEKSTFCKKRRFDEVLDENTVTLPLFMQREEDSDSDRGFERSSEELNFNSSCICIRRSSLIMRCITEEEDGGYNSYKVTYEDEEGDWMLVGDVPWEAFIKSAKRLKIITC</sequence>
<name>A0A8J5CEV4_ZINOF</name>
<dbReference type="Pfam" id="PF02309">
    <property type="entry name" value="AUX_IAA"/>
    <property type="match status" value="1"/>
</dbReference>
<keyword evidence="8 10" id="KW-0539">Nucleus</keyword>
<comment type="subcellular location">
    <subcellularLocation>
        <location evidence="2 10">Nucleus</location>
    </subcellularLocation>
</comment>
<evidence type="ECO:0000256" key="2">
    <source>
        <dbReference type="ARBA" id="ARBA00004123"/>
    </source>
</evidence>
<reference evidence="12 13" key="1">
    <citation type="submission" date="2020-08" db="EMBL/GenBank/DDBJ databases">
        <title>Plant Genome Project.</title>
        <authorList>
            <person name="Zhang R.-G."/>
        </authorList>
    </citation>
    <scope>NUCLEOTIDE SEQUENCE [LARGE SCALE GENOMIC DNA]</scope>
    <source>
        <tissue evidence="12">Rhizome</tissue>
    </source>
</reference>
<dbReference type="GO" id="GO:0005634">
    <property type="term" value="C:nucleus"/>
    <property type="evidence" value="ECO:0007669"/>
    <property type="project" value="UniProtKB-SubCell"/>
</dbReference>
<evidence type="ECO:0000259" key="11">
    <source>
        <dbReference type="PROSITE" id="PS51745"/>
    </source>
</evidence>
<keyword evidence="9 10" id="KW-0927">Auxin signaling pathway</keyword>
<evidence type="ECO:0000256" key="7">
    <source>
        <dbReference type="ARBA" id="ARBA00023163"/>
    </source>
</evidence>
<evidence type="ECO:0000256" key="5">
    <source>
        <dbReference type="ARBA" id="ARBA00022491"/>
    </source>
</evidence>
<evidence type="ECO:0000256" key="8">
    <source>
        <dbReference type="ARBA" id="ARBA00023242"/>
    </source>
</evidence>
<dbReference type="Proteomes" id="UP000734854">
    <property type="component" value="Unassembled WGS sequence"/>
</dbReference>
<keyword evidence="6 10" id="KW-0805">Transcription regulation</keyword>
<accession>A0A8J5CEV4</accession>
<dbReference type="PANTHER" id="PTHR31734">
    <property type="entry name" value="AUXIN-RESPONSIVE PROTEIN IAA17"/>
    <property type="match status" value="1"/>
</dbReference>
<evidence type="ECO:0000313" key="13">
    <source>
        <dbReference type="Proteomes" id="UP000734854"/>
    </source>
</evidence>